<dbReference type="AlphaFoldDB" id="A0A1F8GI97"/>
<feature type="transmembrane region" description="Helical" evidence="1">
    <location>
        <begin position="20"/>
        <end position="43"/>
    </location>
</feature>
<organism evidence="2 3">
    <name type="scientific">Candidatus Yanofskybacteria bacterium RIFCSPLOWO2_01_FULL_44_22</name>
    <dbReference type="NCBI Taxonomy" id="1802697"/>
    <lineage>
        <taxon>Bacteria</taxon>
        <taxon>Candidatus Yanofskyibacteriota</taxon>
    </lineage>
</organism>
<gene>
    <name evidence="2" type="ORF">A2925_02720</name>
</gene>
<accession>A0A1F8GI97</accession>
<evidence type="ECO:0000313" key="2">
    <source>
        <dbReference type="EMBL" id="OGN25127.1"/>
    </source>
</evidence>
<protein>
    <submittedName>
        <fullName evidence="2">Uncharacterized protein</fullName>
    </submittedName>
</protein>
<dbReference type="STRING" id="1802697.A2925_02720"/>
<proteinExistence type="predicted"/>
<keyword evidence="1" id="KW-0812">Transmembrane</keyword>
<name>A0A1F8GI97_9BACT</name>
<keyword evidence="1" id="KW-0472">Membrane</keyword>
<dbReference type="EMBL" id="MGKL01000022">
    <property type="protein sequence ID" value="OGN25127.1"/>
    <property type="molecule type" value="Genomic_DNA"/>
</dbReference>
<dbReference type="Proteomes" id="UP000178256">
    <property type="component" value="Unassembled WGS sequence"/>
</dbReference>
<comment type="caution">
    <text evidence="2">The sequence shown here is derived from an EMBL/GenBank/DDBJ whole genome shotgun (WGS) entry which is preliminary data.</text>
</comment>
<sequence>MIKNPMYFTPNIVCSNIRAWVIEARGGIMFFIYVIFTSISGPLDNLQAHSQMMSASFRAENPEELERFITGQIQAWSLELYKQEGKHFLPSSPAIVKLL</sequence>
<keyword evidence="1" id="KW-1133">Transmembrane helix</keyword>
<reference evidence="2 3" key="1">
    <citation type="journal article" date="2016" name="Nat. Commun.">
        <title>Thousands of microbial genomes shed light on interconnected biogeochemical processes in an aquifer system.</title>
        <authorList>
            <person name="Anantharaman K."/>
            <person name="Brown C.T."/>
            <person name="Hug L.A."/>
            <person name="Sharon I."/>
            <person name="Castelle C.J."/>
            <person name="Probst A.J."/>
            <person name="Thomas B.C."/>
            <person name="Singh A."/>
            <person name="Wilkins M.J."/>
            <person name="Karaoz U."/>
            <person name="Brodie E.L."/>
            <person name="Williams K.H."/>
            <person name="Hubbard S.S."/>
            <person name="Banfield J.F."/>
        </authorList>
    </citation>
    <scope>NUCLEOTIDE SEQUENCE [LARGE SCALE GENOMIC DNA]</scope>
</reference>
<evidence type="ECO:0000256" key="1">
    <source>
        <dbReference type="SAM" id="Phobius"/>
    </source>
</evidence>
<evidence type="ECO:0000313" key="3">
    <source>
        <dbReference type="Proteomes" id="UP000178256"/>
    </source>
</evidence>